<comment type="similarity">
    <text evidence="1">Belongs to the peptidase C48 family.</text>
</comment>
<evidence type="ECO:0000256" key="2">
    <source>
        <dbReference type="ARBA" id="ARBA00022670"/>
    </source>
</evidence>
<dbReference type="EMBL" id="CAUWAG010000012">
    <property type="protein sequence ID" value="CAJ2508621.1"/>
    <property type="molecule type" value="Genomic_DNA"/>
</dbReference>
<dbReference type="SUPFAM" id="SSF54001">
    <property type="entry name" value="Cysteine proteinases"/>
    <property type="match status" value="1"/>
</dbReference>
<dbReference type="InterPro" id="IPR003653">
    <property type="entry name" value="Peptidase_C48_C"/>
</dbReference>
<accession>A0AAI8VQI5</accession>
<evidence type="ECO:0000256" key="4">
    <source>
        <dbReference type="ARBA" id="ARBA00022807"/>
    </source>
</evidence>
<dbReference type="Proteomes" id="UP001295740">
    <property type="component" value="Unassembled WGS sequence"/>
</dbReference>
<keyword evidence="4" id="KW-0788">Thiol protease</keyword>
<feature type="domain" description="Ubiquitin-like protease family profile" evidence="6">
    <location>
        <begin position="135"/>
        <end position="350"/>
    </location>
</feature>
<gene>
    <name evidence="7" type="ORF">KHLLAP_LOCUS9089</name>
</gene>
<dbReference type="GO" id="GO:0005634">
    <property type="term" value="C:nucleus"/>
    <property type="evidence" value="ECO:0007669"/>
    <property type="project" value="TreeGrafter"/>
</dbReference>
<name>A0AAI8VQI5_9PEZI</name>
<dbReference type="Pfam" id="PF02902">
    <property type="entry name" value="Peptidase_C48"/>
    <property type="match status" value="1"/>
</dbReference>
<dbReference type="InterPro" id="IPR038765">
    <property type="entry name" value="Papain-like_cys_pep_sf"/>
</dbReference>
<evidence type="ECO:0000256" key="5">
    <source>
        <dbReference type="SAM" id="MobiDB-lite"/>
    </source>
</evidence>
<feature type="region of interest" description="Disordered" evidence="5">
    <location>
        <begin position="101"/>
        <end position="183"/>
    </location>
</feature>
<keyword evidence="2" id="KW-0645">Protease</keyword>
<evidence type="ECO:0000256" key="3">
    <source>
        <dbReference type="ARBA" id="ARBA00022801"/>
    </source>
</evidence>
<keyword evidence="8" id="KW-1185">Reference proteome</keyword>
<dbReference type="AlphaFoldDB" id="A0AAI8VQI5"/>
<dbReference type="PROSITE" id="PS50600">
    <property type="entry name" value="ULP_PROTEASE"/>
    <property type="match status" value="1"/>
</dbReference>
<dbReference type="GO" id="GO:0016926">
    <property type="term" value="P:protein desumoylation"/>
    <property type="evidence" value="ECO:0007669"/>
    <property type="project" value="TreeGrafter"/>
</dbReference>
<dbReference type="Gene3D" id="3.40.395.10">
    <property type="entry name" value="Adenoviral Proteinase, Chain A"/>
    <property type="match status" value="1"/>
</dbReference>
<keyword evidence="3" id="KW-0378">Hydrolase</keyword>
<proteinExistence type="inferred from homology"/>
<dbReference type="GO" id="GO:0006508">
    <property type="term" value="P:proteolysis"/>
    <property type="evidence" value="ECO:0007669"/>
    <property type="project" value="UniProtKB-KW"/>
</dbReference>
<comment type="caution">
    <text evidence="7">The sequence shown here is derived from an EMBL/GenBank/DDBJ whole genome shotgun (WGS) entry which is preliminary data.</text>
</comment>
<sequence length="483" mass="53812">MPSQLDEEMAKFKEYEATTRAEQNQQLRDRAKRQTIDSTQFFEGATKALERFNSYGLVLNDAVQRALVTARETRQLSSKGKLRATWVPADIEAAKKLLNEAQKAPGESSPDPVLPCITAAPDPDDSSRVLSPQRIKSGDRTEPALTGKRPSLEPPWTEPGAKRMRVDGLGSGESMPPQPRALRDSCQPVESIENSAYPEEAVVVHDDVTPTKLLFEMSEASLKRLQPGGWLDDCAVYAAFQIIKYAASIDVVDSLKTTTKLPWSSSEQVFAPIHTDGNHWVLAVIKKTRKDVVVYDSLPSLSSREKIEAQIRRHLQLNPRTGYSFMFTGPLLQTNSADCGLYAIAVAFYLSVGVRFPEAIDGSSWRGMLSTLLGPLSDSARPAPGDSESPRQSSFTKAKSITDLSTQLAEAFRNQKERIKILDRDSTVLEILQRLHERHFDNDEVASRLSSAIDFCKMREAKQHKLMHELKEVVSQAREMIEV</sequence>
<evidence type="ECO:0000313" key="7">
    <source>
        <dbReference type="EMBL" id="CAJ2508621.1"/>
    </source>
</evidence>
<evidence type="ECO:0000256" key="1">
    <source>
        <dbReference type="ARBA" id="ARBA00005234"/>
    </source>
</evidence>
<reference evidence="7" key="1">
    <citation type="submission" date="2023-10" db="EMBL/GenBank/DDBJ databases">
        <authorList>
            <person name="Hackl T."/>
        </authorList>
    </citation>
    <scope>NUCLEOTIDE SEQUENCE</scope>
</reference>
<dbReference type="PANTHER" id="PTHR12606:SF141">
    <property type="entry name" value="GH15225P-RELATED"/>
    <property type="match status" value="1"/>
</dbReference>
<evidence type="ECO:0000313" key="8">
    <source>
        <dbReference type="Proteomes" id="UP001295740"/>
    </source>
</evidence>
<evidence type="ECO:0000259" key="6">
    <source>
        <dbReference type="PROSITE" id="PS50600"/>
    </source>
</evidence>
<dbReference type="PANTHER" id="PTHR12606">
    <property type="entry name" value="SENTRIN/SUMO-SPECIFIC PROTEASE"/>
    <property type="match status" value="1"/>
</dbReference>
<dbReference type="GO" id="GO:0016929">
    <property type="term" value="F:deSUMOylase activity"/>
    <property type="evidence" value="ECO:0007669"/>
    <property type="project" value="TreeGrafter"/>
</dbReference>
<protein>
    <submittedName>
        <fullName evidence="7">Uu.00g136470.m01.CDS01</fullName>
    </submittedName>
</protein>
<organism evidence="7 8">
    <name type="scientific">Anthostomella pinea</name>
    <dbReference type="NCBI Taxonomy" id="933095"/>
    <lineage>
        <taxon>Eukaryota</taxon>
        <taxon>Fungi</taxon>
        <taxon>Dikarya</taxon>
        <taxon>Ascomycota</taxon>
        <taxon>Pezizomycotina</taxon>
        <taxon>Sordariomycetes</taxon>
        <taxon>Xylariomycetidae</taxon>
        <taxon>Xylariales</taxon>
        <taxon>Xylariaceae</taxon>
        <taxon>Anthostomella</taxon>
    </lineage>
</organism>
<feature type="region of interest" description="Disordered" evidence="5">
    <location>
        <begin position="377"/>
        <end position="396"/>
    </location>
</feature>